<evidence type="ECO:0000313" key="4">
    <source>
        <dbReference type="Proteomes" id="UP000194221"/>
    </source>
</evidence>
<keyword evidence="4" id="KW-1185">Reference proteome</keyword>
<feature type="transmembrane region" description="Helical" evidence="1">
    <location>
        <begin position="73"/>
        <end position="91"/>
    </location>
</feature>
<dbReference type="Gene3D" id="2.40.50.1020">
    <property type="entry name" value="LytTr DNA-binding domain"/>
    <property type="match status" value="1"/>
</dbReference>
<keyword evidence="3" id="KW-0808">Transferase</keyword>
<dbReference type="InParanoid" id="A0A1Y2PD01"/>
<organism evidence="3 4">
    <name type="scientific">Tenacibaculum holothuriorum</name>
    <dbReference type="NCBI Taxonomy" id="1635173"/>
    <lineage>
        <taxon>Bacteria</taxon>
        <taxon>Pseudomonadati</taxon>
        <taxon>Bacteroidota</taxon>
        <taxon>Flavobacteriia</taxon>
        <taxon>Flavobacteriales</taxon>
        <taxon>Flavobacteriaceae</taxon>
        <taxon>Tenacibaculum</taxon>
    </lineage>
</organism>
<dbReference type="Pfam" id="PF04397">
    <property type="entry name" value="LytTR"/>
    <property type="match status" value="1"/>
</dbReference>
<dbReference type="RefSeq" id="WP_086030529.1">
    <property type="nucleotide sequence ID" value="NZ_LAPZ01000005.1"/>
</dbReference>
<evidence type="ECO:0000259" key="2">
    <source>
        <dbReference type="SMART" id="SM00850"/>
    </source>
</evidence>
<dbReference type="OrthoDB" id="1374288at2"/>
<dbReference type="GO" id="GO:0003677">
    <property type="term" value="F:DNA binding"/>
    <property type="evidence" value="ECO:0007669"/>
    <property type="project" value="InterPro"/>
</dbReference>
<dbReference type="STRING" id="1635173.WH52_08510"/>
<dbReference type="GO" id="GO:0016301">
    <property type="term" value="F:kinase activity"/>
    <property type="evidence" value="ECO:0007669"/>
    <property type="project" value="UniProtKB-KW"/>
</dbReference>
<evidence type="ECO:0000256" key="1">
    <source>
        <dbReference type="SAM" id="Phobius"/>
    </source>
</evidence>
<reference evidence="3 4" key="1">
    <citation type="submission" date="2015-03" db="EMBL/GenBank/DDBJ databases">
        <title>Genome sequence of Tenacibaculum sp. S2-2, isolated from intestinal microbiota of sea cucumber, Apostichopus japonicas.</title>
        <authorList>
            <person name="Shao Z."/>
            <person name="Wang L."/>
            <person name="Li X."/>
        </authorList>
    </citation>
    <scope>NUCLEOTIDE SEQUENCE [LARGE SCALE GENOMIC DNA]</scope>
    <source>
        <strain evidence="3 4">S2-2</strain>
    </source>
</reference>
<accession>A0A1Y2PD01</accession>
<keyword evidence="1" id="KW-0472">Membrane</keyword>
<dbReference type="AlphaFoldDB" id="A0A1Y2PD01"/>
<dbReference type="InterPro" id="IPR007492">
    <property type="entry name" value="LytTR_DNA-bd_dom"/>
</dbReference>
<feature type="domain" description="HTH LytTR-type" evidence="2">
    <location>
        <begin position="153"/>
        <end position="244"/>
    </location>
</feature>
<dbReference type="EMBL" id="LAPZ01000005">
    <property type="protein sequence ID" value="OSY88060.1"/>
    <property type="molecule type" value="Genomic_DNA"/>
</dbReference>
<comment type="caution">
    <text evidence="3">The sequence shown here is derived from an EMBL/GenBank/DDBJ whole genome shotgun (WGS) entry which is preliminary data.</text>
</comment>
<feature type="transmembrane region" description="Helical" evidence="1">
    <location>
        <begin position="111"/>
        <end position="130"/>
    </location>
</feature>
<keyword evidence="1" id="KW-1133">Transmembrane helix</keyword>
<protein>
    <submittedName>
        <fullName evidence="3">Histidine kinase</fullName>
    </submittedName>
</protein>
<feature type="transmembrane region" description="Helical" evidence="1">
    <location>
        <begin position="40"/>
        <end position="61"/>
    </location>
</feature>
<evidence type="ECO:0000313" key="3">
    <source>
        <dbReference type="EMBL" id="OSY88060.1"/>
    </source>
</evidence>
<keyword evidence="3" id="KW-0418">Kinase</keyword>
<feature type="transmembrane region" description="Helical" evidence="1">
    <location>
        <begin position="12"/>
        <end position="28"/>
    </location>
</feature>
<dbReference type="SMART" id="SM00850">
    <property type="entry name" value="LytTR"/>
    <property type="match status" value="1"/>
</dbReference>
<gene>
    <name evidence="3" type="ORF">WH52_08510</name>
</gene>
<proteinExistence type="predicted"/>
<sequence>MKLNPSREHHLIIGILLSVWSFVFSFFARPFEHGNMDLGIWINVSVGFSIAAFLSYSFVAIYQNIIFRKLNKWNILLELSTYFVFYFFYSILTYTYYRSPMVYGFYDFPRFFTEIILNITLIISPIIFLLRKYAIKLIPKKEEYIIFKGENKLDFLKIKKDELICISNSQNYVEIFFLENEQLKTKLIRSSLKKIQYEFDFLIQVHRSHLINPTHFKAWKDSNTILLTQTELPVSKSYKNRILSL</sequence>
<dbReference type="Proteomes" id="UP000194221">
    <property type="component" value="Unassembled WGS sequence"/>
</dbReference>
<keyword evidence="1" id="KW-0812">Transmembrane</keyword>
<name>A0A1Y2PD01_9FLAO</name>